<sequence length="185" mass="21929">MTKLSLWLSRIPVPPSPYRSRRRRLRTSRAAGALISGSREPGEMPRLKIRAGEILIRRSLPARFARHLTAYGDTRNSRNYIYAPFVEWTRVPKSRRELLLFGQRASFTLASLTLQKTVLHIIICDITFDTNSFIKRVNLRRCKIHKSRRQKNRKKILVNQNLRNRIKYSLNIGRIKFYRDKRKKI</sequence>
<dbReference type="EMBL" id="JADYXP020000005">
    <property type="protein sequence ID" value="KAL0124810.1"/>
    <property type="molecule type" value="Genomic_DNA"/>
</dbReference>
<evidence type="ECO:0000313" key="2">
    <source>
        <dbReference type="Proteomes" id="UP001430953"/>
    </source>
</evidence>
<comment type="caution">
    <text evidence="1">The sequence shown here is derived from an EMBL/GenBank/DDBJ whole genome shotgun (WGS) entry which is preliminary data.</text>
</comment>
<reference evidence="1 2" key="1">
    <citation type="submission" date="2023-03" db="EMBL/GenBank/DDBJ databases">
        <title>High recombination rates correlate with genetic variation in Cardiocondyla obscurior ants.</title>
        <authorList>
            <person name="Errbii M."/>
        </authorList>
    </citation>
    <scope>NUCLEOTIDE SEQUENCE [LARGE SCALE GENOMIC DNA]</scope>
    <source>
        <strain evidence="1">Alpha-2009</strain>
        <tissue evidence="1">Whole body</tissue>
    </source>
</reference>
<name>A0AAW2GBA9_9HYME</name>
<protein>
    <submittedName>
        <fullName evidence="1">Uncharacterized protein</fullName>
    </submittedName>
</protein>
<dbReference type="Proteomes" id="UP001430953">
    <property type="component" value="Unassembled WGS sequence"/>
</dbReference>
<evidence type="ECO:0000313" key="1">
    <source>
        <dbReference type="EMBL" id="KAL0124810.1"/>
    </source>
</evidence>
<keyword evidence="2" id="KW-1185">Reference proteome</keyword>
<proteinExistence type="predicted"/>
<dbReference type="AlphaFoldDB" id="A0AAW2GBA9"/>
<organism evidence="1 2">
    <name type="scientific">Cardiocondyla obscurior</name>
    <dbReference type="NCBI Taxonomy" id="286306"/>
    <lineage>
        <taxon>Eukaryota</taxon>
        <taxon>Metazoa</taxon>
        <taxon>Ecdysozoa</taxon>
        <taxon>Arthropoda</taxon>
        <taxon>Hexapoda</taxon>
        <taxon>Insecta</taxon>
        <taxon>Pterygota</taxon>
        <taxon>Neoptera</taxon>
        <taxon>Endopterygota</taxon>
        <taxon>Hymenoptera</taxon>
        <taxon>Apocrita</taxon>
        <taxon>Aculeata</taxon>
        <taxon>Formicoidea</taxon>
        <taxon>Formicidae</taxon>
        <taxon>Myrmicinae</taxon>
        <taxon>Cardiocondyla</taxon>
    </lineage>
</organism>
<accession>A0AAW2GBA9</accession>
<gene>
    <name evidence="1" type="ORF">PUN28_006578</name>
</gene>